<reference evidence="16" key="2">
    <citation type="submission" date="2020-04" db="EMBL/GenBank/DDBJ databases">
        <authorList>
            <consortium name="NCBI Genome Project"/>
        </authorList>
    </citation>
    <scope>NUCLEOTIDE SEQUENCE</scope>
    <source>
        <strain evidence="16">CBS 304.34</strain>
    </source>
</reference>
<evidence type="ECO:0000256" key="3">
    <source>
        <dbReference type="ARBA" id="ARBA00022741"/>
    </source>
</evidence>
<reference evidence="14 16" key="1">
    <citation type="journal article" date="2020" name="Stud. Mycol.">
        <title>101 Dothideomycetes genomes: a test case for predicting lifestyles and emergence of pathogens.</title>
        <authorList>
            <person name="Haridas S."/>
            <person name="Albert R."/>
            <person name="Binder M."/>
            <person name="Bloem J."/>
            <person name="Labutti K."/>
            <person name="Salamov A."/>
            <person name="Andreopoulos B."/>
            <person name="Baker S."/>
            <person name="Barry K."/>
            <person name="Bills G."/>
            <person name="Bluhm B."/>
            <person name="Cannon C."/>
            <person name="Castanera R."/>
            <person name="Culley D."/>
            <person name="Daum C."/>
            <person name="Ezra D."/>
            <person name="Gonzalez J."/>
            <person name="Henrissat B."/>
            <person name="Kuo A."/>
            <person name="Liang C."/>
            <person name="Lipzen A."/>
            <person name="Lutzoni F."/>
            <person name="Magnuson J."/>
            <person name="Mondo S."/>
            <person name="Nolan M."/>
            <person name="Ohm R."/>
            <person name="Pangilinan J."/>
            <person name="Park H.-J."/>
            <person name="Ramirez L."/>
            <person name="Alfaro M."/>
            <person name="Sun H."/>
            <person name="Tritt A."/>
            <person name="Yoshinaga Y."/>
            <person name="Zwiers L.-H."/>
            <person name="Turgeon B."/>
            <person name="Goodwin S."/>
            <person name="Spatafora J."/>
            <person name="Crous P."/>
            <person name="Grigoriev I."/>
        </authorList>
    </citation>
    <scope>NUCLEOTIDE SEQUENCE</scope>
    <source>
        <strain evidence="14 16">CBS 304.34</strain>
    </source>
</reference>
<dbReference type="GO" id="GO:0004386">
    <property type="term" value="F:helicase activity"/>
    <property type="evidence" value="ECO:0007669"/>
    <property type="project" value="UniProtKB-KW"/>
</dbReference>
<dbReference type="Gene3D" id="3.40.50.10810">
    <property type="entry name" value="Tandem AAA-ATPase domain"/>
    <property type="match status" value="1"/>
</dbReference>
<protein>
    <recommendedName>
        <fullName evidence="17">P-loop containing nucleoside triphosphate hydrolase protein</fullName>
    </recommendedName>
</protein>
<dbReference type="EMBL" id="MU003693">
    <property type="protein sequence ID" value="KAF2816286.1"/>
    <property type="molecule type" value="Genomic_DNA"/>
</dbReference>
<dbReference type="Proteomes" id="UP000504636">
    <property type="component" value="Unplaced"/>
</dbReference>
<feature type="domain" description="Helicase C-terminal" evidence="13">
    <location>
        <begin position="821"/>
        <end position="979"/>
    </location>
</feature>
<feature type="region of interest" description="Disordered" evidence="10">
    <location>
        <begin position="1"/>
        <end position="78"/>
    </location>
</feature>
<dbReference type="GO" id="GO:0005524">
    <property type="term" value="F:ATP binding"/>
    <property type="evidence" value="ECO:0007669"/>
    <property type="project" value="UniProtKB-KW"/>
</dbReference>
<keyword evidence="15" id="KW-1185">Reference proteome</keyword>
<dbReference type="PROSITE" id="PS50089">
    <property type="entry name" value="ZF_RING_2"/>
    <property type="match status" value="1"/>
</dbReference>
<dbReference type="GO" id="GO:0005634">
    <property type="term" value="C:nucleus"/>
    <property type="evidence" value="ECO:0007669"/>
    <property type="project" value="TreeGrafter"/>
</dbReference>
<organism evidence="14">
    <name type="scientific">Mytilinidion resinicola</name>
    <dbReference type="NCBI Taxonomy" id="574789"/>
    <lineage>
        <taxon>Eukaryota</taxon>
        <taxon>Fungi</taxon>
        <taxon>Dikarya</taxon>
        <taxon>Ascomycota</taxon>
        <taxon>Pezizomycotina</taxon>
        <taxon>Dothideomycetes</taxon>
        <taxon>Pleosporomycetidae</taxon>
        <taxon>Mytilinidiales</taxon>
        <taxon>Mytilinidiaceae</taxon>
        <taxon>Mytilinidion</taxon>
    </lineage>
</organism>
<evidence type="ECO:0000256" key="8">
    <source>
        <dbReference type="ARBA" id="ARBA00022840"/>
    </source>
</evidence>
<dbReference type="InterPro" id="IPR017907">
    <property type="entry name" value="Znf_RING_CS"/>
</dbReference>
<keyword evidence="5" id="KW-0378">Hydrolase</keyword>
<sequence>MKAQSAENARLNKRKADQRREQEEEETMSSPTDEDSLFVGESTRTDDDERIEGSSAGQRRQASIPRKTPKPDRLKGSMESMLVGYKAFEDDGKKKKRQMLEAQAAALSKGKGRGKGKAKATSNTSNAKKGKGAAKAGGKVAKKAKSAKYVGPNMTDVGSLFTSNVFKDQEGNEDRSDQPTFEKGRKDQALKQLIASVPLEHQKSARADRKVLLAATKDFTGHGSCKPDNDGKWLVKGMKTSLKSYQLLGSAFMRRRETAVDEPRGGLIADQMGLGKTVMMLANIINGKAPKDKKDGRATLIVASPALVEQWKEEIKVHCQPWATGAVMTWRAGNRLDSTEALSIMDSHDIILTTYTDVMKSYPKTEPPIEILDPEDKQAWWVNEWEEKRGPLHRMRFLRVVLDEAQAIKNHTGRTSIACRGLMADHKWALSGTPVMNGITELYPYFKFLNVPHTGSFKIFKANYCNKSDPDTTQRLLVRLNAFMIRRTHKDIMFGAPILKLPKATPITHWCEFNDVERSVYDIVRKRFIARINSFASAGQLEKSYTNIFVMLLRLRQLTGHILTLQLTMQDLLEMEDIERLKQLTQSEEVGETDRGRQIVSIRTQLTAMIKEIREADKNKGAPRGSPAESSVQRGPSSDADLADKEDEDEDDEMDEVSSGDAIINTGGGFGMKYEFKPYLDTLTSGKRWEAIKEKAKCAKCHETPIDPWLTACSHIYCQLCLEDLQLEAATTGRDRAVCSHCAQMFSYSVPCEDDHPDGSSRGSSLDFSGDEGESSTRHRARRSRKSKDVRPERETIPDDWIDMSGNAVLPSAKTLAIKAQVLNWLHEAPNTKIIIYTQFLAIIRILSKICQEEQWNYCEYHGSMSLTARSNTIKTFAEDHSRKILLASLKCGGLGLNLTMASRVIVVDPWWNHAIEQQAFCRVFRYGQESKTYMTRFCVRNTVDEKLINMQERKTAEIDEVMEDDGKTMKKLGMRDLLRLFGPVREAEDGTPFILVDDPQNNGCVDPEYEDEDL</sequence>
<evidence type="ECO:0000259" key="12">
    <source>
        <dbReference type="PROSITE" id="PS51192"/>
    </source>
</evidence>
<dbReference type="Gene3D" id="3.40.50.300">
    <property type="entry name" value="P-loop containing nucleotide triphosphate hydrolases"/>
    <property type="match status" value="1"/>
</dbReference>
<dbReference type="InterPro" id="IPR013083">
    <property type="entry name" value="Znf_RING/FYVE/PHD"/>
</dbReference>
<dbReference type="GeneID" id="54458289"/>
<feature type="domain" description="Helicase ATP-binding" evidence="12">
    <location>
        <begin position="257"/>
        <end position="452"/>
    </location>
</feature>
<dbReference type="SUPFAM" id="SSF57850">
    <property type="entry name" value="RING/U-box"/>
    <property type="match status" value="1"/>
</dbReference>
<feature type="domain" description="RING-type" evidence="11">
    <location>
        <begin position="698"/>
        <end position="742"/>
    </location>
</feature>
<evidence type="ECO:0000256" key="7">
    <source>
        <dbReference type="ARBA" id="ARBA00022833"/>
    </source>
</evidence>
<feature type="region of interest" description="Disordered" evidence="10">
    <location>
        <begin position="165"/>
        <end position="186"/>
    </location>
</feature>
<feature type="compositionally biased region" description="Acidic residues" evidence="10">
    <location>
        <begin position="644"/>
        <end position="658"/>
    </location>
</feature>
<dbReference type="CDD" id="cd18008">
    <property type="entry name" value="DEXDc_SHPRH-like"/>
    <property type="match status" value="1"/>
</dbReference>
<dbReference type="InterPro" id="IPR049730">
    <property type="entry name" value="SNF2/RAD54-like_C"/>
</dbReference>
<evidence type="ECO:0000256" key="2">
    <source>
        <dbReference type="ARBA" id="ARBA00022723"/>
    </source>
</evidence>
<evidence type="ECO:0000256" key="1">
    <source>
        <dbReference type="ARBA" id="ARBA00007025"/>
    </source>
</evidence>
<feature type="region of interest" description="Disordered" evidence="10">
    <location>
        <begin position="754"/>
        <end position="798"/>
    </location>
</feature>
<proteinExistence type="inferred from homology"/>
<keyword evidence="3" id="KW-0547">Nucleotide-binding</keyword>
<dbReference type="InterPro" id="IPR038718">
    <property type="entry name" value="SNF2-like_sf"/>
</dbReference>
<evidence type="ECO:0000313" key="14">
    <source>
        <dbReference type="EMBL" id="KAF2816286.1"/>
    </source>
</evidence>
<dbReference type="GO" id="GO:0008270">
    <property type="term" value="F:zinc ion binding"/>
    <property type="evidence" value="ECO:0007669"/>
    <property type="project" value="UniProtKB-KW"/>
</dbReference>
<dbReference type="GO" id="GO:0006281">
    <property type="term" value="P:DNA repair"/>
    <property type="evidence" value="ECO:0007669"/>
    <property type="project" value="TreeGrafter"/>
</dbReference>
<dbReference type="InterPro" id="IPR050628">
    <property type="entry name" value="SNF2_RAD54_helicase_TF"/>
</dbReference>
<reference evidence="16" key="3">
    <citation type="submission" date="2025-04" db="UniProtKB">
        <authorList>
            <consortium name="RefSeq"/>
        </authorList>
    </citation>
    <scope>IDENTIFICATION</scope>
    <source>
        <strain evidence="16">CBS 304.34</strain>
    </source>
</reference>
<keyword evidence="6" id="KW-0347">Helicase</keyword>
<evidence type="ECO:0000313" key="15">
    <source>
        <dbReference type="Proteomes" id="UP000504636"/>
    </source>
</evidence>
<dbReference type="InterPro" id="IPR000330">
    <property type="entry name" value="SNF2_N"/>
</dbReference>
<evidence type="ECO:0000259" key="11">
    <source>
        <dbReference type="PROSITE" id="PS50089"/>
    </source>
</evidence>
<dbReference type="SMART" id="SM00487">
    <property type="entry name" value="DEXDc"/>
    <property type="match status" value="1"/>
</dbReference>
<dbReference type="AlphaFoldDB" id="A0A6A6Z5C0"/>
<dbReference type="PROSITE" id="PS00518">
    <property type="entry name" value="ZF_RING_1"/>
    <property type="match status" value="1"/>
</dbReference>
<evidence type="ECO:0000256" key="4">
    <source>
        <dbReference type="ARBA" id="ARBA00022771"/>
    </source>
</evidence>
<dbReference type="SMART" id="SM00490">
    <property type="entry name" value="HELICc"/>
    <property type="match status" value="1"/>
</dbReference>
<dbReference type="PANTHER" id="PTHR45626">
    <property type="entry name" value="TRANSCRIPTION TERMINATION FACTOR 2-RELATED"/>
    <property type="match status" value="1"/>
</dbReference>
<evidence type="ECO:0000256" key="6">
    <source>
        <dbReference type="ARBA" id="ARBA00022806"/>
    </source>
</evidence>
<dbReference type="InterPro" id="IPR027417">
    <property type="entry name" value="P-loop_NTPase"/>
</dbReference>
<keyword evidence="2" id="KW-0479">Metal-binding</keyword>
<dbReference type="PROSITE" id="PS51192">
    <property type="entry name" value="HELICASE_ATP_BIND_1"/>
    <property type="match status" value="1"/>
</dbReference>
<evidence type="ECO:0000313" key="16">
    <source>
        <dbReference type="RefSeq" id="XP_033583250.1"/>
    </source>
</evidence>
<feature type="region of interest" description="Disordered" evidence="10">
    <location>
        <begin position="614"/>
        <end position="663"/>
    </location>
</feature>
<evidence type="ECO:0000256" key="5">
    <source>
        <dbReference type="ARBA" id="ARBA00022801"/>
    </source>
</evidence>
<dbReference type="OrthoDB" id="448448at2759"/>
<dbReference type="CDD" id="cd18793">
    <property type="entry name" value="SF2_C_SNF"/>
    <property type="match status" value="1"/>
</dbReference>
<dbReference type="Gene3D" id="3.30.40.10">
    <property type="entry name" value="Zinc/RING finger domain, C3HC4 (zinc finger)"/>
    <property type="match status" value="1"/>
</dbReference>
<feature type="compositionally biased region" description="Acidic residues" evidence="10">
    <location>
        <begin position="23"/>
        <end position="36"/>
    </location>
</feature>
<evidence type="ECO:0000256" key="9">
    <source>
        <dbReference type="PROSITE-ProRule" id="PRU00175"/>
    </source>
</evidence>
<dbReference type="RefSeq" id="XP_033583250.1">
    <property type="nucleotide sequence ID" value="XM_033717396.1"/>
</dbReference>
<comment type="similarity">
    <text evidence="1">Belongs to the SNF2/RAD54 helicase family.</text>
</comment>
<evidence type="ECO:0000256" key="10">
    <source>
        <dbReference type="SAM" id="MobiDB-lite"/>
    </source>
</evidence>
<feature type="compositionally biased region" description="Basic and acidic residues" evidence="10">
    <location>
        <begin position="787"/>
        <end position="797"/>
    </location>
</feature>
<dbReference type="GO" id="GO:0016787">
    <property type="term" value="F:hydrolase activity"/>
    <property type="evidence" value="ECO:0007669"/>
    <property type="project" value="UniProtKB-KW"/>
</dbReference>
<dbReference type="InterPro" id="IPR001650">
    <property type="entry name" value="Helicase_C-like"/>
</dbReference>
<feature type="compositionally biased region" description="Basic and acidic residues" evidence="10">
    <location>
        <begin position="167"/>
        <end position="186"/>
    </location>
</feature>
<dbReference type="SUPFAM" id="SSF52540">
    <property type="entry name" value="P-loop containing nucleoside triphosphate hydrolases"/>
    <property type="match status" value="2"/>
</dbReference>
<evidence type="ECO:0000259" key="13">
    <source>
        <dbReference type="PROSITE" id="PS51194"/>
    </source>
</evidence>
<evidence type="ECO:0008006" key="17">
    <source>
        <dbReference type="Google" id="ProtNLM"/>
    </source>
</evidence>
<dbReference type="PANTHER" id="PTHR45626:SF17">
    <property type="entry name" value="HELICASE-LIKE TRANSCRIPTION FACTOR"/>
    <property type="match status" value="1"/>
</dbReference>
<keyword evidence="8" id="KW-0067">ATP-binding</keyword>
<dbReference type="InterPro" id="IPR001841">
    <property type="entry name" value="Znf_RING"/>
</dbReference>
<keyword evidence="4 9" id="KW-0863">Zinc-finger</keyword>
<accession>A0A6A6Z5C0</accession>
<dbReference type="Pfam" id="PF00176">
    <property type="entry name" value="SNF2-rel_dom"/>
    <property type="match status" value="1"/>
</dbReference>
<name>A0A6A6Z5C0_9PEZI</name>
<gene>
    <name evidence="14 16" type="ORF">BDZ99DRAFT_433386</name>
</gene>
<dbReference type="GO" id="GO:0008094">
    <property type="term" value="F:ATP-dependent activity, acting on DNA"/>
    <property type="evidence" value="ECO:0007669"/>
    <property type="project" value="TreeGrafter"/>
</dbReference>
<keyword evidence="7" id="KW-0862">Zinc</keyword>
<feature type="region of interest" description="Disordered" evidence="10">
    <location>
        <begin position="90"/>
        <end position="142"/>
    </location>
</feature>
<dbReference type="Pfam" id="PF00271">
    <property type="entry name" value="Helicase_C"/>
    <property type="match status" value="1"/>
</dbReference>
<dbReference type="PROSITE" id="PS51194">
    <property type="entry name" value="HELICASE_CTER"/>
    <property type="match status" value="1"/>
</dbReference>
<dbReference type="InterPro" id="IPR014001">
    <property type="entry name" value="Helicase_ATP-bd"/>
</dbReference>